<accession>A0ABW0PG82</accession>
<reference evidence="2" key="1">
    <citation type="journal article" date="2019" name="Int. J. Syst. Evol. Microbiol.">
        <title>The Global Catalogue of Microorganisms (GCM) 10K type strain sequencing project: providing services to taxonomists for standard genome sequencing and annotation.</title>
        <authorList>
            <consortium name="The Broad Institute Genomics Platform"/>
            <consortium name="The Broad Institute Genome Sequencing Center for Infectious Disease"/>
            <person name="Wu L."/>
            <person name="Ma J."/>
        </authorList>
    </citation>
    <scope>NUCLEOTIDE SEQUENCE [LARGE SCALE GENOMIC DNA]</scope>
    <source>
        <strain evidence="2">CCUG 38813</strain>
    </source>
</reference>
<name>A0ABW0PG82_9BURK</name>
<dbReference type="Proteomes" id="UP001596031">
    <property type="component" value="Unassembled WGS sequence"/>
</dbReference>
<keyword evidence="2" id="KW-1185">Reference proteome</keyword>
<gene>
    <name evidence="1" type="ORF">ACFPOU_11110</name>
</gene>
<evidence type="ECO:0000313" key="1">
    <source>
        <dbReference type="EMBL" id="MFC5511671.1"/>
    </source>
</evidence>
<sequence length="68" mass="7359">MNASTIERRSLSHTGTSGAEYDACIVEWGLKLQQSASTVSAVEYMKNRGVDAAVIVRVLTSCGRRIVD</sequence>
<dbReference type="RefSeq" id="WP_379720756.1">
    <property type="nucleotide sequence ID" value="NZ_JBHSMS010000036.1"/>
</dbReference>
<dbReference type="EMBL" id="JBHSMS010000036">
    <property type="protein sequence ID" value="MFC5511671.1"/>
    <property type="molecule type" value="Genomic_DNA"/>
</dbReference>
<organism evidence="1 2">
    <name type="scientific">Massilia jejuensis</name>
    <dbReference type="NCBI Taxonomy" id="648894"/>
    <lineage>
        <taxon>Bacteria</taxon>
        <taxon>Pseudomonadati</taxon>
        <taxon>Pseudomonadota</taxon>
        <taxon>Betaproteobacteria</taxon>
        <taxon>Burkholderiales</taxon>
        <taxon>Oxalobacteraceae</taxon>
        <taxon>Telluria group</taxon>
        <taxon>Massilia</taxon>
    </lineage>
</organism>
<proteinExistence type="predicted"/>
<comment type="caution">
    <text evidence="1">The sequence shown here is derived from an EMBL/GenBank/DDBJ whole genome shotgun (WGS) entry which is preliminary data.</text>
</comment>
<evidence type="ECO:0000313" key="2">
    <source>
        <dbReference type="Proteomes" id="UP001596031"/>
    </source>
</evidence>
<protein>
    <submittedName>
        <fullName evidence="1">Uncharacterized protein</fullName>
    </submittedName>
</protein>